<dbReference type="AlphaFoldDB" id="A0A3P7JLV9"/>
<evidence type="ECO:0000313" key="1">
    <source>
        <dbReference type="EMBL" id="VDM80889.1"/>
    </source>
</evidence>
<name>A0A3P7JLV9_STRVU</name>
<reference evidence="1 2" key="1">
    <citation type="submission" date="2018-11" db="EMBL/GenBank/DDBJ databases">
        <authorList>
            <consortium name="Pathogen Informatics"/>
        </authorList>
    </citation>
    <scope>NUCLEOTIDE SEQUENCE [LARGE SCALE GENOMIC DNA]</scope>
</reference>
<organism evidence="1 2">
    <name type="scientific">Strongylus vulgaris</name>
    <name type="common">Blood worm</name>
    <dbReference type="NCBI Taxonomy" id="40348"/>
    <lineage>
        <taxon>Eukaryota</taxon>
        <taxon>Metazoa</taxon>
        <taxon>Ecdysozoa</taxon>
        <taxon>Nematoda</taxon>
        <taxon>Chromadorea</taxon>
        <taxon>Rhabditida</taxon>
        <taxon>Rhabditina</taxon>
        <taxon>Rhabditomorpha</taxon>
        <taxon>Strongyloidea</taxon>
        <taxon>Strongylidae</taxon>
        <taxon>Strongylus</taxon>
    </lineage>
</organism>
<dbReference type="OrthoDB" id="410104at2759"/>
<dbReference type="Gene3D" id="3.60.10.10">
    <property type="entry name" value="Endonuclease/exonuclease/phosphatase"/>
    <property type="match status" value="1"/>
</dbReference>
<dbReference type="Proteomes" id="UP000270094">
    <property type="component" value="Unassembled WGS sequence"/>
</dbReference>
<gene>
    <name evidence="1" type="ORF">SVUK_LOCUS15887</name>
</gene>
<accession>A0A3P7JLV9</accession>
<keyword evidence="2" id="KW-1185">Reference proteome</keyword>
<protein>
    <submittedName>
        <fullName evidence="1">Uncharacterized protein</fullName>
    </submittedName>
</protein>
<dbReference type="InterPro" id="IPR036691">
    <property type="entry name" value="Endo/exonu/phosph_ase_sf"/>
</dbReference>
<proteinExistence type="predicted"/>
<evidence type="ECO:0000313" key="2">
    <source>
        <dbReference type="Proteomes" id="UP000270094"/>
    </source>
</evidence>
<sequence length="180" mass="20211">MDFGPKDTFHQIMKLSHALHLRCQDSLHKCQSSRPSRSCRAHQLSRNCLAGNKVKEDGLEAVSDGTLIIRGEKVPSRNVRGVGFVVQPSVVYLDSHEILSLLAILRLHPLHQKTITIINCYSSTSAANDSELDAFYEDLEEVIRKENSFHKFFAGDFSENLLEEGKHMIGRFGSGLRNGF</sequence>
<dbReference type="EMBL" id="UYYB01110572">
    <property type="protein sequence ID" value="VDM80889.1"/>
    <property type="molecule type" value="Genomic_DNA"/>
</dbReference>